<evidence type="ECO:0000313" key="1">
    <source>
        <dbReference type="EMBL" id="KAK3759531.1"/>
    </source>
</evidence>
<keyword evidence="2" id="KW-1185">Reference proteome</keyword>
<proteinExistence type="predicted"/>
<dbReference type="EMBL" id="JAWDGP010005116">
    <property type="protein sequence ID" value="KAK3759531.1"/>
    <property type="molecule type" value="Genomic_DNA"/>
</dbReference>
<reference evidence="1" key="1">
    <citation type="journal article" date="2023" name="G3 (Bethesda)">
        <title>A reference genome for the long-term kleptoplast-retaining sea slug Elysia crispata morphotype clarki.</title>
        <authorList>
            <person name="Eastman K.E."/>
            <person name="Pendleton A.L."/>
            <person name="Shaikh M.A."/>
            <person name="Suttiyut T."/>
            <person name="Ogas R."/>
            <person name="Tomko P."/>
            <person name="Gavelis G."/>
            <person name="Widhalm J.R."/>
            <person name="Wisecaver J.H."/>
        </authorList>
    </citation>
    <scope>NUCLEOTIDE SEQUENCE</scope>
    <source>
        <strain evidence="1">ECLA1</strain>
    </source>
</reference>
<protein>
    <submittedName>
        <fullName evidence="1">Uncharacterized protein</fullName>
    </submittedName>
</protein>
<organism evidence="1 2">
    <name type="scientific">Elysia crispata</name>
    <name type="common">lettuce slug</name>
    <dbReference type="NCBI Taxonomy" id="231223"/>
    <lineage>
        <taxon>Eukaryota</taxon>
        <taxon>Metazoa</taxon>
        <taxon>Spiralia</taxon>
        <taxon>Lophotrochozoa</taxon>
        <taxon>Mollusca</taxon>
        <taxon>Gastropoda</taxon>
        <taxon>Heterobranchia</taxon>
        <taxon>Euthyneura</taxon>
        <taxon>Panpulmonata</taxon>
        <taxon>Sacoglossa</taxon>
        <taxon>Placobranchoidea</taxon>
        <taxon>Plakobranchidae</taxon>
        <taxon>Elysia</taxon>
    </lineage>
</organism>
<gene>
    <name evidence="1" type="ORF">RRG08_045816</name>
</gene>
<sequence>MYFTSVTEVDPRCLNLTACFLVDLPVNEVDQEHICRQVPKMMECFIKLRETCESENLKEGSKINIKAYHDSFEELCNQSGKIISLDLFENQNGK</sequence>
<comment type="caution">
    <text evidence="1">The sequence shown here is derived from an EMBL/GenBank/DDBJ whole genome shotgun (WGS) entry which is preliminary data.</text>
</comment>
<name>A0AAE0YZI5_9GAST</name>
<dbReference type="AlphaFoldDB" id="A0AAE0YZI5"/>
<dbReference type="Proteomes" id="UP001283361">
    <property type="component" value="Unassembled WGS sequence"/>
</dbReference>
<evidence type="ECO:0000313" key="2">
    <source>
        <dbReference type="Proteomes" id="UP001283361"/>
    </source>
</evidence>
<accession>A0AAE0YZI5</accession>